<dbReference type="EMBL" id="AP012319">
    <property type="protein sequence ID" value="BAL87346.1"/>
    <property type="molecule type" value="Genomic_DNA"/>
</dbReference>
<name>I0H2V9_ACTM4</name>
<proteinExistence type="predicted"/>
<evidence type="ECO:0000313" key="1">
    <source>
        <dbReference type="EMBL" id="BAL87346.1"/>
    </source>
</evidence>
<sequence length="99" mass="11214">MTSQLFVPPGVGHLRVCQNLSVTDKQLADALRSFKRAESVLDERRQELFKAIGRAIVENGERQAAVVEQTGYTREHVRRICAAYVRWKSGETTTLKIAR</sequence>
<reference evidence="1 2" key="1">
    <citation type="submission" date="2012-02" db="EMBL/GenBank/DDBJ databases">
        <title>Complete genome sequence of Actinoplanes missouriensis 431 (= NBRC 102363).</title>
        <authorList>
            <person name="Ohnishi Y."/>
            <person name="Ishikawa J."/>
            <person name="Sekine M."/>
            <person name="Hosoyama A."/>
            <person name="Harada T."/>
            <person name="Narita H."/>
            <person name="Hata T."/>
            <person name="Konno Y."/>
            <person name="Tutikane K."/>
            <person name="Fujita N."/>
            <person name="Horinouchi S."/>
            <person name="Hayakawa M."/>
        </authorList>
    </citation>
    <scope>NUCLEOTIDE SEQUENCE [LARGE SCALE GENOMIC DNA]</scope>
    <source>
        <strain evidence="2">ATCC 14538 / DSM 43046 / CBS 188.64 / JCM 3121 / NBRC 102363 / NCIMB 12654 / NRRL B-3342 / UNCC 431</strain>
    </source>
</reference>
<keyword evidence="2" id="KW-1185">Reference proteome</keyword>
<organism evidence="1 2">
    <name type="scientific">Actinoplanes missouriensis (strain ATCC 14538 / DSM 43046 / CBS 188.64 / JCM 3121 / NBRC 102363 / NCIMB 12654 / NRRL B-3342 / UNCC 431)</name>
    <dbReference type="NCBI Taxonomy" id="512565"/>
    <lineage>
        <taxon>Bacteria</taxon>
        <taxon>Bacillati</taxon>
        <taxon>Actinomycetota</taxon>
        <taxon>Actinomycetes</taxon>
        <taxon>Micromonosporales</taxon>
        <taxon>Micromonosporaceae</taxon>
        <taxon>Actinoplanes</taxon>
    </lineage>
</organism>
<dbReference type="STRING" id="512565.AMIS_21260"/>
<evidence type="ECO:0000313" key="2">
    <source>
        <dbReference type="Proteomes" id="UP000007882"/>
    </source>
</evidence>
<dbReference type="PATRIC" id="fig|512565.3.peg.2124"/>
<dbReference type="KEGG" id="ams:AMIS_21260"/>
<dbReference type="Proteomes" id="UP000007882">
    <property type="component" value="Chromosome"/>
</dbReference>
<protein>
    <submittedName>
        <fullName evidence="1">Uncharacterized protein</fullName>
    </submittedName>
</protein>
<accession>I0H2V9</accession>
<dbReference type="AlphaFoldDB" id="I0H2V9"/>
<dbReference type="HOGENOM" id="CLU_181248_0_0_11"/>
<gene>
    <name evidence="1" type="ordered locus">AMIS_21260</name>
</gene>